<keyword evidence="2 7" id="KW-0813">Transport</keyword>
<evidence type="ECO:0000256" key="6">
    <source>
        <dbReference type="ARBA" id="ARBA00023136"/>
    </source>
</evidence>
<dbReference type="AlphaFoldDB" id="A0A1G7VGK2"/>
<dbReference type="InterPro" id="IPR051393">
    <property type="entry name" value="ABC_transporter_permease"/>
</dbReference>
<dbReference type="OrthoDB" id="3614395at2"/>
<dbReference type="STRING" id="370764.SAMN04489810_0710"/>
<comment type="subcellular location">
    <subcellularLocation>
        <location evidence="1 7">Cell membrane</location>
        <topology evidence="1 7">Multi-pass membrane protein</topology>
    </subcellularLocation>
</comment>
<dbReference type="SUPFAM" id="SSF161098">
    <property type="entry name" value="MetI-like"/>
    <property type="match status" value="1"/>
</dbReference>
<evidence type="ECO:0000313" key="11">
    <source>
        <dbReference type="Proteomes" id="UP000199009"/>
    </source>
</evidence>
<feature type="compositionally biased region" description="Polar residues" evidence="8">
    <location>
        <begin position="1"/>
        <end position="13"/>
    </location>
</feature>
<feature type="transmembrane region" description="Helical" evidence="7">
    <location>
        <begin position="287"/>
        <end position="307"/>
    </location>
</feature>
<evidence type="ECO:0000259" key="9">
    <source>
        <dbReference type="PROSITE" id="PS50928"/>
    </source>
</evidence>
<feature type="domain" description="ABC transmembrane type-1" evidence="9">
    <location>
        <begin position="95"/>
        <end position="308"/>
    </location>
</feature>
<dbReference type="PANTHER" id="PTHR30193">
    <property type="entry name" value="ABC TRANSPORTER PERMEASE PROTEIN"/>
    <property type="match status" value="1"/>
</dbReference>
<evidence type="ECO:0000256" key="8">
    <source>
        <dbReference type="SAM" id="MobiDB-lite"/>
    </source>
</evidence>
<feature type="transmembrane region" description="Helical" evidence="7">
    <location>
        <begin position="99"/>
        <end position="120"/>
    </location>
</feature>
<dbReference type="Proteomes" id="UP000199009">
    <property type="component" value="Chromosome I"/>
</dbReference>
<dbReference type="EMBL" id="LT629692">
    <property type="protein sequence ID" value="SDG58952.1"/>
    <property type="molecule type" value="Genomic_DNA"/>
</dbReference>
<organism evidence="10 11">
    <name type="scientific">Microbacterium pygmaeum</name>
    <dbReference type="NCBI Taxonomy" id="370764"/>
    <lineage>
        <taxon>Bacteria</taxon>
        <taxon>Bacillati</taxon>
        <taxon>Actinomycetota</taxon>
        <taxon>Actinomycetes</taxon>
        <taxon>Micrococcales</taxon>
        <taxon>Microbacteriaceae</taxon>
        <taxon>Microbacterium</taxon>
    </lineage>
</organism>
<dbReference type="Pfam" id="PF00528">
    <property type="entry name" value="BPD_transp_1"/>
    <property type="match status" value="1"/>
</dbReference>
<keyword evidence="3" id="KW-1003">Cell membrane</keyword>
<dbReference type="PANTHER" id="PTHR30193:SF37">
    <property type="entry name" value="INNER MEMBRANE ABC TRANSPORTER PERMEASE PROTEIN YCJO"/>
    <property type="match status" value="1"/>
</dbReference>
<evidence type="ECO:0000256" key="7">
    <source>
        <dbReference type="RuleBase" id="RU363032"/>
    </source>
</evidence>
<keyword evidence="11" id="KW-1185">Reference proteome</keyword>
<keyword evidence="5 7" id="KW-1133">Transmembrane helix</keyword>
<proteinExistence type="inferred from homology"/>
<keyword evidence="6 7" id="KW-0472">Membrane</keyword>
<evidence type="ECO:0000256" key="2">
    <source>
        <dbReference type="ARBA" id="ARBA00022448"/>
    </source>
</evidence>
<dbReference type="InterPro" id="IPR000515">
    <property type="entry name" value="MetI-like"/>
</dbReference>
<dbReference type="RefSeq" id="WP_091486415.1">
    <property type="nucleotide sequence ID" value="NZ_LT629692.1"/>
</dbReference>
<feature type="transmembrane region" description="Helical" evidence="7">
    <location>
        <begin position="132"/>
        <end position="152"/>
    </location>
</feature>
<keyword evidence="4 7" id="KW-0812">Transmembrane</keyword>
<evidence type="ECO:0000256" key="3">
    <source>
        <dbReference type="ARBA" id="ARBA00022475"/>
    </source>
</evidence>
<dbReference type="InterPro" id="IPR035906">
    <property type="entry name" value="MetI-like_sf"/>
</dbReference>
<protein>
    <submittedName>
        <fullName evidence="10">Carbohydrate ABC transporter membrane protein 1, CUT1 family</fullName>
    </submittedName>
</protein>
<evidence type="ECO:0000256" key="5">
    <source>
        <dbReference type="ARBA" id="ARBA00022989"/>
    </source>
</evidence>
<feature type="transmembrane region" description="Helical" evidence="7">
    <location>
        <begin position="39"/>
        <end position="65"/>
    </location>
</feature>
<dbReference type="PROSITE" id="PS50928">
    <property type="entry name" value="ABC_TM1"/>
    <property type="match status" value="1"/>
</dbReference>
<evidence type="ECO:0000256" key="1">
    <source>
        <dbReference type="ARBA" id="ARBA00004651"/>
    </source>
</evidence>
<gene>
    <name evidence="10" type="ORF">SAMN04489810_0710</name>
</gene>
<evidence type="ECO:0000256" key="4">
    <source>
        <dbReference type="ARBA" id="ARBA00022692"/>
    </source>
</evidence>
<reference evidence="10 11" key="1">
    <citation type="submission" date="2016-10" db="EMBL/GenBank/DDBJ databases">
        <authorList>
            <person name="de Groot N.N."/>
        </authorList>
    </citation>
    <scope>NUCLEOTIDE SEQUENCE [LARGE SCALE GENOMIC DNA]</scope>
    <source>
        <strain evidence="10 11">DSM 23142</strain>
    </source>
</reference>
<accession>A0A1G7VGK2</accession>
<dbReference type="GO" id="GO:0005886">
    <property type="term" value="C:plasma membrane"/>
    <property type="evidence" value="ECO:0007669"/>
    <property type="project" value="UniProtKB-SubCell"/>
</dbReference>
<sequence>MTVTIDENTTRTLTVPPKARRTPPPRNRARKPLISYGHWWWALPAVVLVIGVHYAATLTGGFFAFTNWTGLGDWEFIGLENFQRIFNDPQLLGAVWNTLFLAFGSVILTNVIGLLFALAINRTLKSRYILRTLLFMPVVLSPLAVAYVWKFIFQFNGPLNGLLGALGLEEFQKVWLADPTWSIWAILLTVVWQQTGFTMVIYLAGLASVPIEVEEAAALDGAGIWGRFWNVTVPAIRPSIAIATTLGIIQGLRIFDQILALTGGGPAGATETLATEVYKQAFSLGQFGFGSALALVLTVIILAFAILQQFATRDRDAGKA</sequence>
<name>A0A1G7VGK2_9MICO</name>
<dbReference type="Gene3D" id="1.10.3720.10">
    <property type="entry name" value="MetI-like"/>
    <property type="match status" value="1"/>
</dbReference>
<feature type="region of interest" description="Disordered" evidence="8">
    <location>
        <begin position="1"/>
        <end position="26"/>
    </location>
</feature>
<evidence type="ECO:0000313" key="10">
    <source>
        <dbReference type="EMBL" id="SDG58952.1"/>
    </source>
</evidence>
<comment type="similarity">
    <text evidence="7">Belongs to the binding-protein-dependent transport system permease family.</text>
</comment>
<dbReference type="GO" id="GO:0055085">
    <property type="term" value="P:transmembrane transport"/>
    <property type="evidence" value="ECO:0007669"/>
    <property type="project" value="InterPro"/>
</dbReference>
<dbReference type="CDD" id="cd06261">
    <property type="entry name" value="TM_PBP2"/>
    <property type="match status" value="1"/>
</dbReference>
<feature type="transmembrane region" description="Helical" evidence="7">
    <location>
        <begin position="181"/>
        <end position="204"/>
    </location>
</feature>